<dbReference type="EMBL" id="AWTR02000011">
    <property type="protein sequence ID" value="ETZ07703.1"/>
    <property type="molecule type" value="Genomic_DNA"/>
</dbReference>
<dbReference type="AlphaFoldDB" id="W6TEJ2"/>
<reference evidence="1 2" key="1">
    <citation type="journal article" date="2014" name="FEMS Microbiol. Lett.">
        <title>Draft genome sequences of three Holospora species (Holospora obtusa, Holospora undulata, and Holospora elegans), endonuclear symbiotic bacteria of the ciliate Paramecium caudatum.</title>
        <authorList>
            <person name="Dohra H."/>
            <person name="Tanaka K."/>
            <person name="Suzuki T."/>
            <person name="Fujishima M."/>
            <person name="Suzuki H."/>
        </authorList>
    </citation>
    <scope>NUCLEOTIDE SEQUENCE [LARGE SCALE GENOMIC DNA]</scope>
    <source>
        <strain evidence="1 2">F1</strain>
    </source>
</reference>
<organism evidence="1 2">
    <name type="scientific">Holospora obtusa F1</name>
    <dbReference type="NCBI Taxonomy" id="1399147"/>
    <lineage>
        <taxon>Bacteria</taxon>
        <taxon>Pseudomonadati</taxon>
        <taxon>Pseudomonadota</taxon>
        <taxon>Alphaproteobacteria</taxon>
        <taxon>Holosporales</taxon>
        <taxon>Holosporaceae</taxon>
        <taxon>Holospora</taxon>
    </lineage>
</organism>
<dbReference type="RefSeq" id="WP_021827708.1">
    <property type="nucleotide sequence ID" value="NZ_AWTR02000011.1"/>
</dbReference>
<keyword evidence="2" id="KW-1185">Reference proteome</keyword>
<dbReference type="Proteomes" id="UP000019112">
    <property type="component" value="Unassembled WGS sequence"/>
</dbReference>
<evidence type="ECO:0000313" key="2">
    <source>
        <dbReference type="Proteomes" id="UP000019112"/>
    </source>
</evidence>
<proteinExistence type="predicted"/>
<accession>W6TEJ2</accession>
<evidence type="ECO:0000313" key="1">
    <source>
        <dbReference type="EMBL" id="ETZ07703.1"/>
    </source>
</evidence>
<comment type="caution">
    <text evidence="1">The sequence shown here is derived from an EMBL/GenBank/DDBJ whole genome shotgun (WGS) entry which is preliminary data.</text>
</comment>
<name>W6TEJ2_HOLOB</name>
<sequence length="46" mass="5403">MKYTPRSDKNILYEGLVYIDGSGIELTICKDRGWGEKVKNLWVKER</sequence>
<gene>
    <name evidence="1" type="ORF">P618_200091</name>
</gene>
<protein>
    <submittedName>
        <fullName evidence="1">Uncharacterized protein</fullName>
    </submittedName>
</protein>